<dbReference type="Proteomes" id="UP000481252">
    <property type="component" value="Unassembled WGS sequence"/>
</dbReference>
<evidence type="ECO:0000313" key="3">
    <source>
        <dbReference type="EMBL" id="NGN41053.1"/>
    </source>
</evidence>
<feature type="signal peptide" evidence="2">
    <location>
        <begin position="1"/>
        <end position="29"/>
    </location>
</feature>
<gene>
    <name evidence="3" type="ORF">G6N74_08255</name>
</gene>
<name>A0A7C9R8U5_9HYPH</name>
<reference evidence="3 4" key="1">
    <citation type="submission" date="2020-02" db="EMBL/GenBank/DDBJ databases">
        <title>Genome sequence of the type strain CGMCC 1.15528 of Mesorhizobium zhangyense.</title>
        <authorList>
            <person name="Gao J."/>
            <person name="Sun J."/>
        </authorList>
    </citation>
    <scope>NUCLEOTIDE SEQUENCE [LARGE SCALE GENOMIC DNA]</scope>
    <source>
        <strain evidence="3 4">CGMCC 1.15528</strain>
    </source>
</reference>
<feature type="region of interest" description="Disordered" evidence="1">
    <location>
        <begin position="77"/>
        <end position="104"/>
    </location>
</feature>
<accession>A0A7C9R8U5</accession>
<keyword evidence="4" id="KW-1185">Reference proteome</keyword>
<evidence type="ECO:0000313" key="4">
    <source>
        <dbReference type="Proteomes" id="UP000481252"/>
    </source>
</evidence>
<dbReference type="RefSeq" id="WP_165116217.1">
    <property type="nucleotide sequence ID" value="NZ_JAAKZG010000003.1"/>
</dbReference>
<dbReference type="EMBL" id="JAAKZG010000003">
    <property type="protein sequence ID" value="NGN41053.1"/>
    <property type="molecule type" value="Genomic_DNA"/>
</dbReference>
<feature type="compositionally biased region" description="Low complexity" evidence="1">
    <location>
        <begin position="77"/>
        <end position="86"/>
    </location>
</feature>
<keyword evidence="2" id="KW-0732">Signal</keyword>
<feature type="chain" id="PRO_5028882416" evidence="2">
    <location>
        <begin position="30"/>
        <end position="104"/>
    </location>
</feature>
<evidence type="ECO:0000256" key="2">
    <source>
        <dbReference type="SAM" id="SignalP"/>
    </source>
</evidence>
<proteinExistence type="predicted"/>
<dbReference type="AlphaFoldDB" id="A0A7C9R8U5"/>
<sequence>MRSYPAIKSALGVLTIAMALGAGIPGASAQTASEQAAAQARAAQINIQNQAIQQGIQQREIFQLQQQFNREQDRRIVPQQQPQVPVMKPGCPPIGSGSYSGSCR</sequence>
<protein>
    <submittedName>
        <fullName evidence="3">Uncharacterized protein</fullName>
    </submittedName>
</protein>
<organism evidence="3 4">
    <name type="scientific">Mesorhizobium zhangyense</name>
    <dbReference type="NCBI Taxonomy" id="1776730"/>
    <lineage>
        <taxon>Bacteria</taxon>
        <taxon>Pseudomonadati</taxon>
        <taxon>Pseudomonadota</taxon>
        <taxon>Alphaproteobacteria</taxon>
        <taxon>Hyphomicrobiales</taxon>
        <taxon>Phyllobacteriaceae</taxon>
        <taxon>Mesorhizobium</taxon>
    </lineage>
</organism>
<comment type="caution">
    <text evidence="3">The sequence shown here is derived from an EMBL/GenBank/DDBJ whole genome shotgun (WGS) entry which is preliminary data.</text>
</comment>
<evidence type="ECO:0000256" key="1">
    <source>
        <dbReference type="SAM" id="MobiDB-lite"/>
    </source>
</evidence>